<proteinExistence type="predicted"/>
<dbReference type="PANTHER" id="PTHR46082:SF6">
    <property type="entry name" value="AAA+ ATPASE DOMAIN-CONTAINING PROTEIN-RELATED"/>
    <property type="match status" value="1"/>
</dbReference>
<dbReference type="EMBL" id="JAFJYH010000217">
    <property type="protein sequence ID" value="KAG4415566.1"/>
    <property type="molecule type" value="Genomic_DNA"/>
</dbReference>
<feature type="domain" description="NB-ARC" evidence="1">
    <location>
        <begin position="210"/>
        <end position="371"/>
    </location>
</feature>
<protein>
    <recommendedName>
        <fullName evidence="1">NB-ARC domain-containing protein</fullName>
    </recommendedName>
</protein>
<evidence type="ECO:0000313" key="2">
    <source>
        <dbReference type="EMBL" id="KAG4415566.1"/>
    </source>
</evidence>
<comment type="caution">
    <text evidence="2">The sequence shown here is derived from an EMBL/GenBank/DDBJ whole genome shotgun (WGS) entry which is preliminary data.</text>
</comment>
<dbReference type="OrthoDB" id="626167at2759"/>
<accession>A0A8H7TB18</accession>
<dbReference type="InterPro" id="IPR011990">
    <property type="entry name" value="TPR-like_helical_dom_sf"/>
</dbReference>
<evidence type="ECO:0000259" key="1">
    <source>
        <dbReference type="Pfam" id="PF00931"/>
    </source>
</evidence>
<dbReference type="InterPro" id="IPR002182">
    <property type="entry name" value="NB-ARC"/>
</dbReference>
<dbReference type="Proteomes" id="UP000664132">
    <property type="component" value="Unassembled WGS sequence"/>
</dbReference>
<dbReference type="Gene3D" id="1.25.40.10">
    <property type="entry name" value="Tetratricopeptide repeat domain"/>
    <property type="match status" value="2"/>
</dbReference>
<organism evidence="2 3">
    <name type="scientific">Cadophora malorum</name>
    <dbReference type="NCBI Taxonomy" id="108018"/>
    <lineage>
        <taxon>Eukaryota</taxon>
        <taxon>Fungi</taxon>
        <taxon>Dikarya</taxon>
        <taxon>Ascomycota</taxon>
        <taxon>Pezizomycotina</taxon>
        <taxon>Leotiomycetes</taxon>
        <taxon>Helotiales</taxon>
        <taxon>Ploettnerulaceae</taxon>
        <taxon>Cadophora</taxon>
    </lineage>
</organism>
<dbReference type="PANTHER" id="PTHR46082">
    <property type="entry name" value="ATP/GTP-BINDING PROTEIN-RELATED"/>
    <property type="match status" value="1"/>
</dbReference>
<dbReference type="Pfam" id="PF13424">
    <property type="entry name" value="TPR_12"/>
    <property type="match status" value="3"/>
</dbReference>
<dbReference type="SMART" id="SM00028">
    <property type="entry name" value="TPR"/>
    <property type="match status" value="3"/>
</dbReference>
<evidence type="ECO:0000313" key="3">
    <source>
        <dbReference type="Proteomes" id="UP000664132"/>
    </source>
</evidence>
<dbReference type="GO" id="GO:0043531">
    <property type="term" value="F:ADP binding"/>
    <property type="evidence" value="ECO:0007669"/>
    <property type="project" value="InterPro"/>
</dbReference>
<name>A0A8H7TB18_9HELO</name>
<dbReference type="InterPro" id="IPR053137">
    <property type="entry name" value="NLR-like"/>
</dbReference>
<keyword evidence="3" id="KW-1185">Reference proteome</keyword>
<dbReference type="SUPFAM" id="SSF48452">
    <property type="entry name" value="TPR-like"/>
    <property type="match status" value="2"/>
</dbReference>
<dbReference type="InterPro" id="IPR027417">
    <property type="entry name" value="P-loop_NTPase"/>
</dbReference>
<dbReference type="AlphaFoldDB" id="A0A8H7TB18"/>
<gene>
    <name evidence="2" type="ORF">IFR04_011286</name>
</gene>
<dbReference type="Pfam" id="PF00931">
    <property type="entry name" value="NB-ARC"/>
    <property type="match status" value="1"/>
</dbReference>
<reference evidence="2" key="1">
    <citation type="submission" date="2021-02" db="EMBL/GenBank/DDBJ databases">
        <title>Genome sequence Cadophora malorum strain M34.</title>
        <authorList>
            <person name="Stefanovic E."/>
            <person name="Vu D."/>
            <person name="Scully C."/>
            <person name="Dijksterhuis J."/>
            <person name="Roader J."/>
            <person name="Houbraken J."/>
        </authorList>
    </citation>
    <scope>NUCLEOTIDE SEQUENCE</scope>
    <source>
        <strain evidence="2">M34</strain>
    </source>
</reference>
<dbReference type="Gene3D" id="3.40.50.300">
    <property type="entry name" value="P-loop containing nucleotide triphosphate hydrolases"/>
    <property type="match status" value="1"/>
</dbReference>
<dbReference type="SUPFAM" id="SSF52540">
    <property type="entry name" value="P-loop containing nucleoside triphosphate hydrolases"/>
    <property type="match status" value="1"/>
</dbReference>
<dbReference type="InterPro" id="IPR019734">
    <property type="entry name" value="TPR_rpt"/>
</dbReference>
<sequence>MAEILGAVSAATALAKQCGEAIKFACDVYSRYQNPEEVRKQLVQIQRLADVCVLIGKNRSLQTVAMESNLLACGVFVSDFQAVLTKVKIGAADSKWVKLRKALTSVMKEKEVKDLFANLEREKMNLLLCVGEIDTSLLNSIRYDIDEMTRSLEGVAITVEEIADGVQAIRLTTELLEQRMTSPLPKQAKITDRDYFEVPTRRVSYFVGREDVLQRIETGISSDAGPQVFVLRGLGGQGKTQIALEYCRREQKKGVRAIFWVDASSEESVKKSFQTIAARLKGSDQPVKGDLIPFVLNTFRDWPESWLMVFDNYDDVKSFDSLHDYFPDSERGTIIVTTRSTAASHLASDLDNLIELDGLSEAESLDLLWKQCRLKQTEAEFIPAKDIVSRLAYHPLAITQAGSYIGKQKIRLNQFMDHYSKRRDKILKHTPQLSQYRRHLSKDEKETSLNVFTTWELSLQQLLETAESGKEKTDLLTLFAFFDCKDISEQLFSAYSERAQAWPSFYHWPVECLNPCLRDKYPDGQIMSGLNPDNVVLDGERQWDADNFIDILHDLLEMSLVQSWSRADDEFCHLSLHPLIKDWIRLRSTDEETHRYALVSSSVLRAVLEASQKQGPFDIPLSTQQVLLSHIDAYNENLTVLQDRGLLKLDHWHENELDSSDEIIGKFLLQCGRYADYEKIAKRLVDFSATDLGSTLEAAESLRWLSNLAVAYAAQGKLLQAEDTWRQILEQRHTLLGSDHVDTLRSTSELAISLFDRGKFVEAETFALAAAETQERILGFESQDTLWSLNLLGMIYRKLNKFEECREVLERTLKGREELLGPNDLETLDTIDLLGLLFKDLGDLEAAEKMMRRSFVGTEDILGKYHPMTLLSVNNLGLVLHYLGKLEEAEEMMQRAVEGGTKSRGREHYETLLSLWNLAKILRDQKRYVESQALWEEACEGFKRSLGSGHHRTIGCLQQYDELLKIIAADRAARISEMMEQPRENSHPLP</sequence>